<organism evidence="1">
    <name type="scientific">Nitzschia sp. PL3-2</name>
    <dbReference type="NCBI Taxonomy" id="2083271"/>
    <lineage>
        <taxon>Eukaryota</taxon>
        <taxon>Sar</taxon>
        <taxon>Stramenopiles</taxon>
        <taxon>Ochrophyta</taxon>
        <taxon>Bacillariophyta</taxon>
        <taxon>Bacillariophyceae</taxon>
        <taxon>Bacillariophycidae</taxon>
        <taxon>Bacillariales</taxon>
        <taxon>Bacillariaceae</taxon>
        <taxon>Nitzschia</taxon>
    </lineage>
</organism>
<dbReference type="InterPro" id="IPR023591">
    <property type="entry name" value="Ribosomal_uS2_flav_dom_sf"/>
</dbReference>
<geneLocation type="mitochondrion" evidence="1"/>
<keyword evidence="1" id="KW-0687">Ribonucleoprotein</keyword>
<proteinExistence type="predicted"/>
<dbReference type="GO" id="GO:0005840">
    <property type="term" value="C:ribosome"/>
    <property type="evidence" value="ECO:0007669"/>
    <property type="project" value="UniProtKB-KW"/>
</dbReference>
<reference evidence="1" key="1">
    <citation type="submission" date="2018-02" db="EMBL/GenBank/DDBJ databases">
        <title>Evolution and diversity of non-photosynthetic diatom plastid genomes.</title>
        <authorList>
            <person name="Kamikawa R."/>
            <person name="Ishii K."/>
        </authorList>
    </citation>
    <scope>NUCLEOTIDE SEQUENCE</scope>
    <source>
        <strain evidence="1">PL3-2</strain>
    </source>
</reference>
<gene>
    <name evidence="1" type="primary">rps2</name>
</gene>
<dbReference type="Gene3D" id="3.40.50.10490">
    <property type="entry name" value="Glucose-6-phosphate isomerase like protein, domain 1"/>
    <property type="match status" value="1"/>
</dbReference>
<dbReference type="SUPFAM" id="SSF52313">
    <property type="entry name" value="Ribosomal protein S2"/>
    <property type="match status" value="1"/>
</dbReference>
<keyword evidence="1" id="KW-0689">Ribosomal protein</keyword>
<protein>
    <submittedName>
        <fullName evidence="1">Ribosomal protein S2</fullName>
    </submittedName>
</protein>
<dbReference type="AlphaFoldDB" id="A0A2Z5ZAW7"/>
<dbReference type="EMBL" id="AP018505">
    <property type="protein sequence ID" value="BBC77518.1"/>
    <property type="molecule type" value="Genomic_DNA"/>
</dbReference>
<sequence length="212" mass="24197">MKIKQFKFKQILKLHLLNSGMYEYTTKKVNSAASTDSSLIQVVSSFKKALSIIFEFHQAKKTILFIGVPKKLELKINKLTNHTAVPHSFDLQGVISNTFKPLKLSKTDKNFFSKLYLKSLLPKLVKKPDLVVLFSHEKKQSVINESYIAKVPLINFDCDSSIKDTWVNNLYNVQGVNFNASQNPNKNIFFIGLNFLFRASNEKNKKSNFNGS</sequence>
<name>A0A2Z5ZAW7_9STRA</name>
<keyword evidence="1" id="KW-0496">Mitochondrion</keyword>
<accession>A0A2Z5ZAW7</accession>
<evidence type="ECO:0000313" key="1">
    <source>
        <dbReference type="EMBL" id="BBC77518.1"/>
    </source>
</evidence>